<dbReference type="Pfam" id="PF08019">
    <property type="entry name" value="EptA_B_N"/>
    <property type="match status" value="1"/>
</dbReference>
<feature type="transmembrane region" description="Helical" evidence="8">
    <location>
        <begin position="112"/>
        <end position="133"/>
    </location>
</feature>
<feature type="transmembrane region" description="Helical" evidence="8">
    <location>
        <begin position="145"/>
        <end position="166"/>
    </location>
</feature>
<keyword evidence="5 8" id="KW-0812">Transmembrane</keyword>
<evidence type="ECO:0000313" key="12">
    <source>
        <dbReference type="Proteomes" id="UP000461010"/>
    </source>
</evidence>
<dbReference type="CDD" id="cd16017">
    <property type="entry name" value="LptA"/>
    <property type="match status" value="1"/>
</dbReference>
<evidence type="ECO:0000256" key="8">
    <source>
        <dbReference type="SAM" id="Phobius"/>
    </source>
</evidence>
<feature type="transmembrane region" description="Helical" evidence="8">
    <location>
        <begin position="39"/>
        <end position="58"/>
    </location>
</feature>
<keyword evidence="6 8" id="KW-1133">Transmembrane helix</keyword>
<dbReference type="InterPro" id="IPR000917">
    <property type="entry name" value="Sulfatase_N"/>
</dbReference>
<organism evidence="11 12">
    <name type="scientific">Poseidonibacter ostreae</name>
    <dbReference type="NCBI Taxonomy" id="2654171"/>
    <lineage>
        <taxon>Bacteria</taxon>
        <taxon>Pseudomonadati</taxon>
        <taxon>Campylobacterota</taxon>
        <taxon>Epsilonproteobacteria</taxon>
        <taxon>Campylobacterales</taxon>
        <taxon>Arcobacteraceae</taxon>
        <taxon>Poseidonibacter</taxon>
    </lineage>
</organism>
<protein>
    <submittedName>
        <fullName evidence="11">Phosphoethanolamine--lipid A transferase</fullName>
    </submittedName>
</protein>
<feature type="transmembrane region" description="Helical" evidence="8">
    <location>
        <begin position="9"/>
        <end position="33"/>
    </location>
</feature>
<dbReference type="InterPro" id="IPR017850">
    <property type="entry name" value="Alkaline_phosphatase_core_sf"/>
</dbReference>
<sequence>MKFISQYKLILLVAIFFATFYNLSFFTNVISTYEPVGQNILYICSLAIVLVSFTVFLFTLLSSKYTTKPLLIIALMVSSFTAYFMDTYRVVIDDEMIRNSLQTNLSESSDLFSLQLVLYVLVLGVLPSYFIYKIKIDYRPFKKELFFKIGTLLISLSFIVITILVFSKFYTSFFREHKPLRYHVNPIYWIYSTGNYISKTMNNGPIVVKQIGLDAKIQKTTDEVDKKELIIMVVGEATRADRFSLNGYKKETNPLLKKEDIINFPNFYSCGTSTAQSVPCMFSIYNRDTYDYKKGITTQNVVDVLINTKEVKVLWRDNNSSSKGVADRVDYEDYRTNKNNTICDDECRDEGMLVGLDNYIQKNKDKDILIVLHQMGNHGPAYYKRYPKAYEKFTPVCETNQLEQCTQEEVSNAYDNAVLYSDYFLSKTINFLKPYSKDYETAMVYMSDHGESLGENGLYLHGMPYFMAPDEQKHVASFMWFGEGDIKEDIDVEKLKSYSDKKFSQDNLFHTLLSFFEVETDVYKKEMDILNDAKKSH</sequence>
<evidence type="ECO:0000256" key="7">
    <source>
        <dbReference type="ARBA" id="ARBA00023136"/>
    </source>
</evidence>
<comment type="caution">
    <text evidence="11">The sequence shown here is derived from an EMBL/GenBank/DDBJ whole genome shotgun (WGS) entry which is preliminary data.</text>
</comment>
<evidence type="ECO:0000256" key="6">
    <source>
        <dbReference type="ARBA" id="ARBA00022989"/>
    </source>
</evidence>
<keyword evidence="2" id="KW-1003">Cell membrane</keyword>
<evidence type="ECO:0000256" key="1">
    <source>
        <dbReference type="ARBA" id="ARBA00004429"/>
    </source>
</evidence>
<dbReference type="InterPro" id="IPR040423">
    <property type="entry name" value="PEA_transferase"/>
</dbReference>
<feature type="transmembrane region" description="Helical" evidence="8">
    <location>
        <begin position="70"/>
        <end position="92"/>
    </location>
</feature>
<accession>A0ABQ6VHC0</accession>
<keyword evidence="3" id="KW-0997">Cell inner membrane</keyword>
<evidence type="ECO:0000256" key="4">
    <source>
        <dbReference type="ARBA" id="ARBA00022679"/>
    </source>
</evidence>
<evidence type="ECO:0000313" key="11">
    <source>
        <dbReference type="EMBL" id="KAB7886386.1"/>
    </source>
</evidence>
<dbReference type="GO" id="GO:0016740">
    <property type="term" value="F:transferase activity"/>
    <property type="evidence" value="ECO:0007669"/>
    <property type="project" value="UniProtKB-KW"/>
</dbReference>
<dbReference type="InterPro" id="IPR012549">
    <property type="entry name" value="EptA-like_N"/>
</dbReference>
<reference evidence="11 12" key="1">
    <citation type="submission" date="2019-10" db="EMBL/GenBank/DDBJ databases">
        <title>Poseidonibacter ostreae sp. nov., isolated from the gut of the Ostrea denselamellosa.</title>
        <authorList>
            <person name="Choi A."/>
        </authorList>
    </citation>
    <scope>NUCLEOTIDE SEQUENCE [LARGE SCALE GENOMIC DNA]</scope>
    <source>
        <strain evidence="11 12">SJOD-M-5</strain>
    </source>
</reference>
<comment type="subcellular location">
    <subcellularLocation>
        <location evidence="1">Cell inner membrane</location>
        <topology evidence="1">Multi-pass membrane protein</topology>
    </subcellularLocation>
</comment>
<dbReference type="PANTHER" id="PTHR30443">
    <property type="entry name" value="INNER MEMBRANE PROTEIN"/>
    <property type="match status" value="1"/>
</dbReference>
<dbReference type="Gene3D" id="3.40.720.10">
    <property type="entry name" value="Alkaline Phosphatase, subunit A"/>
    <property type="match status" value="1"/>
</dbReference>
<dbReference type="PANTHER" id="PTHR30443:SF0">
    <property type="entry name" value="PHOSPHOETHANOLAMINE TRANSFERASE EPTA"/>
    <property type="match status" value="1"/>
</dbReference>
<dbReference type="RefSeq" id="WP_152192261.1">
    <property type="nucleotide sequence ID" value="NZ_WFKI01000079.1"/>
</dbReference>
<feature type="domain" description="Phosphoethanolamine transferase N-terminal" evidence="10">
    <location>
        <begin position="50"/>
        <end position="200"/>
    </location>
</feature>
<proteinExistence type="predicted"/>
<dbReference type="SUPFAM" id="SSF53649">
    <property type="entry name" value="Alkaline phosphatase-like"/>
    <property type="match status" value="1"/>
</dbReference>
<evidence type="ECO:0000256" key="3">
    <source>
        <dbReference type="ARBA" id="ARBA00022519"/>
    </source>
</evidence>
<name>A0ABQ6VHC0_9BACT</name>
<feature type="domain" description="Sulfatase N-terminal" evidence="9">
    <location>
        <begin position="230"/>
        <end position="516"/>
    </location>
</feature>
<dbReference type="InterPro" id="IPR058130">
    <property type="entry name" value="PEA_transf_C"/>
</dbReference>
<dbReference type="EMBL" id="WFKJ01000079">
    <property type="protein sequence ID" value="KAB7886386.1"/>
    <property type="molecule type" value="Genomic_DNA"/>
</dbReference>
<evidence type="ECO:0000259" key="9">
    <source>
        <dbReference type="Pfam" id="PF00884"/>
    </source>
</evidence>
<keyword evidence="4 11" id="KW-0808">Transferase</keyword>
<dbReference type="Proteomes" id="UP000461010">
    <property type="component" value="Unassembled WGS sequence"/>
</dbReference>
<evidence type="ECO:0000259" key="10">
    <source>
        <dbReference type="Pfam" id="PF08019"/>
    </source>
</evidence>
<evidence type="ECO:0000256" key="5">
    <source>
        <dbReference type="ARBA" id="ARBA00022692"/>
    </source>
</evidence>
<dbReference type="Pfam" id="PF00884">
    <property type="entry name" value="Sulfatase"/>
    <property type="match status" value="1"/>
</dbReference>
<keyword evidence="7 8" id="KW-0472">Membrane</keyword>
<dbReference type="NCBIfam" id="NF028537">
    <property type="entry name" value="P_eth_NH2_trans"/>
    <property type="match status" value="1"/>
</dbReference>
<keyword evidence="12" id="KW-1185">Reference proteome</keyword>
<evidence type="ECO:0000256" key="2">
    <source>
        <dbReference type="ARBA" id="ARBA00022475"/>
    </source>
</evidence>
<gene>
    <name evidence="11" type="ORF">GBG18_14625</name>
</gene>